<dbReference type="OrthoDB" id="5583977at2759"/>
<feature type="transmembrane region" description="Helical" evidence="1">
    <location>
        <begin position="65"/>
        <end position="85"/>
    </location>
</feature>
<comment type="caution">
    <text evidence="2">The sequence shown here is derived from an EMBL/GenBank/DDBJ whole genome shotgun (WGS) entry which is preliminary data.</text>
</comment>
<organism evidence="2 3">
    <name type="scientific">Coemansia brasiliensis</name>
    <dbReference type="NCBI Taxonomy" id="2650707"/>
    <lineage>
        <taxon>Eukaryota</taxon>
        <taxon>Fungi</taxon>
        <taxon>Fungi incertae sedis</taxon>
        <taxon>Zoopagomycota</taxon>
        <taxon>Kickxellomycotina</taxon>
        <taxon>Kickxellomycetes</taxon>
        <taxon>Kickxellales</taxon>
        <taxon>Kickxellaceae</taxon>
        <taxon>Coemansia</taxon>
    </lineage>
</organism>
<dbReference type="EMBL" id="JANBUW010000004">
    <property type="protein sequence ID" value="KAJ2852292.1"/>
    <property type="molecule type" value="Genomic_DNA"/>
</dbReference>
<dbReference type="AlphaFoldDB" id="A0A9W8IJR7"/>
<evidence type="ECO:0000313" key="3">
    <source>
        <dbReference type="Proteomes" id="UP001139887"/>
    </source>
</evidence>
<keyword evidence="1" id="KW-0472">Membrane</keyword>
<feature type="transmembrane region" description="Helical" evidence="1">
    <location>
        <begin position="105"/>
        <end position="131"/>
    </location>
</feature>
<feature type="transmembrane region" description="Helical" evidence="1">
    <location>
        <begin position="183"/>
        <end position="205"/>
    </location>
</feature>
<feature type="transmembrane region" description="Helical" evidence="1">
    <location>
        <begin position="143"/>
        <end position="163"/>
    </location>
</feature>
<feature type="transmembrane region" description="Helical" evidence="1">
    <location>
        <begin position="31"/>
        <end position="53"/>
    </location>
</feature>
<keyword evidence="3" id="KW-1185">Reference proteome</keyword>
<dbReference type="Proteomes" id="UP001139887">
    <property type="component" value="Unassembled WGS sequence"/>
</dbReference>
<evidence type="ECO:0000313" key="2">
    <source>
        <dbReference type="EMBL" id="KAJ2852292.1"/>
    </source>
</evidence>
<feature type="transmembrane region" description="Helical" evidence="1">
    <location>
        <begin position="217"/>
        <end position="240"/>
    </location>
</feature>
<keyword evidence="1" id="KW-1133">Transmembrane helix</keyword>
<evidence type="ECO:0000256" key="1">
    <source>
        <dbReference type="SAM" id="Phobius"/>
    </source>
</evidence>
<keyword evidence="1" id="KW-0812">Transmembrane</keyword>
<protein>
    <submittedName>
        <fullName evidence="2">Uncharacterized protein</fullName>
    </submittedName>
</protein>
<name>A0A9W8IJR7_9FUNG</name>
<reference evidence="2" key="1">
    <citation type="submission" date="2022-07" db="EMBL/GenBank/DDBJ databases">
        <title>Phylogenomic reconstructions and comparative analyses of Kickxellomycotina fungi.</title>
        <authorList>
            <person name="Reynolds N.K."/>
            <person name="Stajich J.E."/>
            <person name="Barry K."/>
            <person name="Grigoriev I.V."/>
            <person name="Crous P."/>
            <person name="Smith M.E."/>
        </authorList>
    </citation>
    <scope>NUCLEOTIDE SEQUENCE</scope>
    <source>
        <strain evidence="2">NRRL 1566</strain>
    </source>
</reference>
<gene>
    <name evidence="2" type="ORF">IWW36_000435</name>
</gene>
<accession>A0A9W8IJR7</accession>
<sequence length="366" mass="42285">MSFAFTPEEQSRVEVAAFLGIKLDPIGYVDLSTIVVLSTMYGVEFIALCYQLYNRDYLPLKAKNVPIMFSLYFGAISWLMGDIFTGGLVHLGQSPVLRNCKFTIIWLRVCIGAYYVTSIFALRCYSLYLVFYKGKAFKGKVAMISLSIAIISIILFGIISMLMPTRMVTHYEEILDMCYIDRYYIVAVLLVIWSIWMYTAIMNWRMRKIPFCFNERVEIFTSFIILLVVSLMNSIALLVINVYPASRGWRTALLYTNHVGASIGYWVVMWEPTYGCLFHREEYLQYWINILKEDQMEREYDYSTNMNNETTLNLVDYPDIPKAESHCASSQNSRFETHVLGDSLQSHQTVYVGTESIHSKSSNLNK</sequence>
<proteinExistence type="predicted"/>